<dbReference type="PANTHER" id="PTHR10887:SF495">
    <property type="entry name" value="HELICASE SENATAXIN ISOFORM X1-RELATED"/>
    <property type="match status" value="1"/>
</dbReference>
<dbReference type="SUPFAM" id="SSF52540">
    <property type="entry name" value="P-loop containing nucleoside triphosphate hydrolases"/>
    <property type="match status" value="1"/>
</dbReference>
<reference evidence="2 3" key="1">
    <citation type="submission" date="2023-08" db="EMBL/GenBank/DDBJ databases">
        <title>Streptococcus ruminantium-associated sheep mastitis outbreak detected in Italy is distinct from bovine isolates.</title>
        <authorList>
            <person name="Rosa M.N."/>
            <person name="Vezina B."/>
            <person name="Tola S."/>
        </authorList>
    </citation>
    <scope>NUCLEOTIDE SEQUENCE [LARGE SCALE GENOMIC DNA]</scope>
    <source>
        <strain evidence="2 3">OM6730</strain>
    </source>
</reference>
<dbReference type="EMBL" id="JAVIBX010000012">
    <property type="protein sequence ID" value="MDQ8833005.1"/>
    <property type="molecule type" value="Genomic_DNA"/>
</dbReference>
<dbReference type="InterPro" id="IPR045055">
    <property type="entry name" value="DNA2/NAM7-like"/>
</dbReference>
<evidence type="ECO:0000313" key="3">
    <source>
        <dbReference type="Proteomes" id="UP001228446"/>
    </source>
</evidence>
<gene>
    <name evidence="2" type="ORF">RFF62_04275</name>
</gene>
<proteinExistence type="predicted"/>
<feature type="domain" description="DNA2/NAM7 helicase helicase" evidence="1">
    <location>
        <begin position="69"/>
        <end position="252"/>
    </location>
</feature>
<dbReference type="Gene3D" id="3.40.50.300">
    <property type="entry name" value="P-loop containing nucleotide triphosphate hydrolases"/>
    <property type="match status" value="1"/>
</dbReference>
<accession>A0ABU1B371</accession>
<evidence type="ECO:0000259" key="1">
    <source>
        <dbReference type="Pfam" id="PF13086"/>
    </source>
</evidence>
<sequence length="269" mass="30979">MSSQHIFNYLKELSKLNSLRSQNTDELLLLKRYENLGYVDSSTALASYIKPKQKSTLPLFKELIFPFGCNNSQYKAIKNALTNQFSVIQGPPGTGKTQTILNIVANILFQGKSVLIVSNNNAAVENILEKLAKHQLDFPVAYLGSKENKDNFFLNQSGEYPDLSSWILKDDYMGTIQKELKEKVSSLPRIFEIQEKIAILRQELSELETEFHHFKEFFKNTNISPMELNLHSSKKLFKLWNECEEFYKSNKKINLIKENITILLSTIQN</sequence>
<dbReference type="RefSeq" id="WP_308938408.1">
    <property type="nucleotide sequence ID" value="NZ_JAVIBP010000017.1"/>
</dbReference>
<evidence type="ECO:0000313" key="2">
    <source>
        <dbReference type="EMBL" id="MDQ8833005.1"/>
    </source>
</evidence>
<dbReference type="InterPro" id="IPR041677">
    <property type="entry name" value="DNA2/NAM7_AAA_11"/>
</dbReference>
<dbReference type="Proteomes" id="UP001228446">
    <property type="component" value="Unassembled WGS sequence"/>
</dbReference>
<keyword evidence="3" id="KW-1185">Reference proteome</keyword>
<protein>
    <submittedName>
        <fullName evidence="2">AAA domain-containing protein</fullName>
    </submittedName>
</protein>
<organism evidence="2 3">
    <name type="scientific">Streptococcus ruminantium</name>
    <dbReference type="NCBI Taxonomy" id="1917441"/>
    <lineage>
        <taxon>Bacteria</taxon>
        <taxon>Bacillati</taxon>
        <taxon>Bacillota</taxon>
        <taxon>Bacilli</taxon>
        <taxon>Lactobacillales</taxon>
        <taxon>Streptococcaceae</taxon>
        <taxon>Streptococcus</taxon>
    </lineage>
</organism>
<dbReference type="Pfam" id="PF13086">
    <property type="entry name" value="AAA_11"/>
    <property type="match status" value="1"/>
</dbReference>
<dbReference type="PANTHER" id="PTHR10887">
    <property type="entry name" value="DNA2/NAM7 HELICASE FAMILY"/>
    <property type="match status" value="1"/>
</dbReference>
<comment type="caution">
    <text evidence="2">The sequence shown here is derived from an EMBL/GenBank/DDBJ whole genome shotgun (WGS) entry which is preliminary data.</text>
</comment>
<name>A0ABU1B371_9STRE</name>
<dbReference type="InterPro" id="IPR027417">
    <property type="entry name" value="P-loop_NTPase"/>
</dbReference>